<sequence>MGHTHTLAQVSGLEAALAGKADATGVYTKAEVYAKGETYSRAEVDGKVAGVYHFRGSVQSRAELPTDPSDGDVYNLIGEDGMNVAWNAGAWDELGATVDLSAYSTTAQTTAAIQGRVQTAISQEASARNQAIAQAVAPKADSEDVYAKTETYTKSEVQSLVSQAVEAAKAALLSQLEGLYAPLSSVQHTTDGVTYRWSWDETFQTFAMKAVED</sequence>
<dbReference type="Proteomes" id="UP000886845">
    <property type="component" value="Unassembled WGS sequence"/>
</dbReference>
<name>A0A9D1T369_9BACT</name>
<dbReference type="EMBL" id="DVOR01000087">
    <property type="protein sequence ID" value="HIV09013.1"/>
    <property type="molecule type" value="Genomic_DNA"/>
</dbReference>
<evidence type="ECO:0000313" key="2">
    <source>
        <dbReference type="Proteomes" id="UP000886845"/>
    </source>
</evidence>
<protein>
    <submittedName>
        <fullName evidence="1">Uncharacterized protein</fullName>
    </submittedName>
</protein>
<reference evidence="1" key="1">
    <citation type="submission" date="2020-10" db="EMBL/GenBank/DDBJ databases">
        <authorList>
            <person name="Gilroy R."/>
        </authorList>
    </citation>
    <scope>NUCLEOTIDE SEQUENCE</scope>
    <source>
        <strain evidence="1">35461</strain>
    </source>
</reference>
<dbReference type="AlphaFoldDB" id="A0A9D1T369"/>
<reference evidence="1" key="2">
    <citation type="journal article" date="2021" name="PeerJ">
        <title>Extensive microbial diversity within the chicken gut microbiome revealed by metagenomics and culture.</title>
        <authorList>
            <person name="Gilroy R."/>
            <person name="Ravi A."/>
            <person name="Getino M."/>
            <person name="Pursley I."/>
            <person name="Horton D.L."/>
            <person name="Alikhan N.F."/>
            <person name="Baker D."/>
            <person name="Gharbi K."/>
            <person name="Hall N."/>
            <person name="Watson M."/>
            <person name="Adriaenssens E.M."/>
            <person name="Foster-Nyarko E."/>
            <person name="Jarju S."/>
            <person name="Secka A."/>
            <person name="Antonio M."/>
            <person name="Oren A."/>
            <person name="Chaudhuri R.R."/>
            <person name="La Ragione R."/>
            <person name="Hildebrand F."/>
            <person name="Pallen M.J."/>
        </authorList>
    </citation>
    <scope>NUCLEOTIDE SEQUENCE</scope>
    <source>
        <strain evidence="1">35461</strain>
    </source>
</reference>
<organism evidence="1 2">
    <name type="scientific">Candidatus Spyradenecus faecavium</name>
    <dbReference type="NCBI Taxonomy" id="2840947"/>
    <lineage>
        <taxon>Bacteria</taxon>
        <taxon>Pseudomonadati</taxon>
        <taxon>Lentisphaerota</taxon>
        <taxon>Lentisphaeria</taxon>
        <taxon>Lentisphaerales</taxon>
        <taxon>Lentisphaeraceae</taxon>
        <taxon>Lentisphaeraceae incertae sedis</taxon>
        <taxon>Candidatus Spyradenecus</taxon>
    </lineage>
</organism>
<gene>
    <name evidence="1" type="ORF">IAC79_02720</name>
</gene>
<comment type="caution">
    <text evidence="1">The sequence shown here is derived from an EMBL/GenBank/DDBJ whole genome shotgun (WGS) entry which is preliminary data.</text>
</comment>
<accession>A0A9D1T369</accession>
<evidence type="ECO:0000313" key="1">
    <source>
        <dbReference type="EMBL" id="HIV09013.1"/>
    </source>
</evidence>
<proteinExistence type="predicted"/>